<evidence type="ECO:0000313" key="2">
    <source>
        <dbReference type="Proteomes" id="UP000734854"/>
    </source>
</evidence>
<dbReference type="Proteomes" id="UP000734854">
    <property type="component" value="Unassembled WGS sequence"/>
</dbReference>
<reference evidence="1 2" key="1">
    <citation type="submission" date="2020-08" db="EMBL/GenBank/DDBJ databases">
        <title>Plant Genome Project.</title>
        <authorList>
            <person name="Zhang R.-G."/>
        </authorList>
    </citation>
    <scope>NUCLEOTIDE SEQUENCE [LARGE SCALE GENOMIC DNA]</scope>
    <source>
        <tissue evidence="1">Rhizome</tissue>
    </source>
</reference>
<proteinExistence type="predicted"/>
<protein>
    <submittedName>
        <fullName evidence="1">Uncharacterized protein</fullName>
    </submittedName>
</protein>
<keyword evidence="2" id="KW-1185">Reference proteome</keyword>
<dbReference type="AlphaFoldDB" id="A0A8J5IAH6"/>
<gene>
    <name evidence="1" type="ORF">ZIOFF_012769</name>
</gene>
<accession>A0A8J5IAH6</accession>
<name>A0A8J5IAH6_ZINOF</name>
<organism evidence="1 2">
    <name type="scientific">Zingiber officinale</name>
    <name type="common">Ginger</name>
    <name type="synonym">Amomum zingiber</name>
    <dbReference type="NCBI Taxonomy" id="94328"/>
    <lineage>
        <taxon>Eukaryota</taxon>
        <taxon>Viridiplantae</taxon>
        <taxon>Streptophyta</taxon>
        <taxon>Embryophyta</taxon>
        <taxon>Tracheophyta</taxon>
        <taxon>Spermatophyta</taxon>
        <taxon>Magnoliopsida</taxon>
        <taxon>Liliopsida</taxon>
        <taxon>Zingiberales</taxon>
        <taxon>Zingiberaceae</taxon>
        <taxon>Zingiber</taxon>
    </lineage>
</organism>
<evidence type="ECO:0000313" key="1">
    <source>
        <dbReference type="EMBL" id="KAG6530530.1"/>
    </source>
</evidence>
<comment type="caution">
    <text evidence="1">The sequence shown here is derived from an EMBL/GenBank/DDBJ whole genome shotgun (WGS) entry which is preliminary data.</text>
</comment>
<dbReference type="EMBL" id="JACMSC010000003">
    <property type="protein sequence ID" value="KAG6530530.1"/>
    <property type="molecule type" value="Genomic_DNA"/>
</dbReference>
<sequence>MALEAEGFQEPPFRPLEISRRRSTACPQRCLRRSEKKEKVEVEDGKIMQTTMEKKSKRGTALWIRLRLRFLTPLMVLCFSPKAKQSFTQVKSELFSNSTATAHLLLGQDSSGRPRFGPCFLTNNVLKTGSLN</sequence>